<dbReference type="Proteomes" id="UP000835052">
    <property type="component" value="Unassembled WGS sequence"/>
</dbReference>
<dbReference type="InterPro" id="IPR017441">
    <property type="entry name" value="Protein_kinase_ATP_BS"/>
</dbReference>
<keyword evidence="12" id="KW-1185">Reference proteome</keyword>
<evidence type="ECO:0000313" key="11">
    <source>
        <dbReference type="EMBL" id="CAD6188712.1"/>
    </source>
</evidence>
<dbReference type="PROSITE" id="PS00108">
    <property type="entry name" value="PROTEIN_KINASE_ST"/>
    <property type="match status" value="1"/>
</dbReference>
<dbReference type="Pfam" id="PF00057">
    <property type="entry name" value="Ldl_recept_a"/>
    <property type="match status" value="2"/>
</dbReference>
<dbReference type="InterPro" id="IPR000719">
    <property type="entry name" value="Prot_kinase_dom"/>
</dbReference>
<dbReference type="InterPro" id="IPR008271">
    <property type="entry name" value="Ser/Thr_kinase_AS"/>
</dbReference>
<dbReference type="Gene3D" id="4.10.400.10">
    <property type="entry name" value="Low-density Lipoprotein Receptor"/>
    <property type="match status" value="2"/>
</dbReference>
<evidence type="ECO:0000256" key="9">
    <source>
        <dbReference type="SAM" id="Phobius"/>
    </source>
</evidence>
<dbReference type="InterPro" id="IPR011009">
    <property type="entry name" value="Kinase-like_dom_sf"/>
</dbReference>
<dbReference type="Gene3D" id="1.10.510.10">
    <property type="entry name" value="Transferase(Phosphotransferase) domain 1"/>
    <property type="match status" value="1"/>
</dbReference>
<evidence type="ECO:0000256" key="5">
    <source>
        <dbReference type="ARBA" id="ARBA00023157"/>
    </source>
</evidence>
<dbReference type="PROSITE" id="PS01209">
    <property type="entry name" value="LDLRA_1"/>
    <property type="match status" value="1"/>
</dbReference>
<feature type="region of interest" description="Disordered" evidence="8">
    <location>
        <begin position="205"/>
        <end position="231"/>
    </location>
</feature>
<accession>A0A8S1H054</accession>
<organism evidence="11 12">
    <name type="scientific">Caenorhabditis auriculariae</name>
    <dbReference type="NCBI Taxonomy" id="2777116"/>
    <lineage>
        <taxon>Eukaryota</taxon>
        <taxon>Metazoa</taxon>
        <taxon>Ecdysozoa</taxon>
        <taxon>Nematoda</taxon>
        <taxon>Chromadorea</taxon>
        <taxon>Rhabditida</taxon>
        <taxon>Rhabditina</taxon>
        <taxon>Rhabditomorpha</taxon>
        <taxon>Rhabditoidea</taxon>
        <taxon>Rhabditidae</taxon>
        <taxon>Peloderinae</taxon>
        <taxon>Caenorhabditis</taxon>
    </lineage>
</organism>
<feature type="disulfide bond" evidence="6">
    <location>
        <begin position="101"/>
        <end position="119"/>
    </location>
</feature>
<evidence type="ECO:0000313" key="12">
    <source>
        <dbReference type="Proteomes" id="UP000835052"/>
    </source>
</evidence>
<keyword evidence="2 7" id="KW-0547">Nucleotide-binding</keyword>
<feature type="domain" description="Protein kinase" evidence="10">
    <location>
        <begin position="395"/>
        <end position="688"/>
    </location>
</feature>
<dbReference type="SUPFAM" id="SSF57424">
    <property type="entry name" value="LDL receptor-like module"/>
    <property type="match status" value="2"/>
</dbReference>
<keyword evidence="5 6" id="KW-1015">Disulfide bond</keyword>
<keyword evidence="9" id="KW-0812">Transmembrane</keyword>
<feature type="disulfide bond" evidence="6">
    <location>
        <begin position="42"/>
        <end position="57"/>
    </location>
</feature>
<evidence type="ECO:0000256" key="2">
    <source>
        <dbReference type="ARBA" id="ARBA00022741"/>
    </source>
</evidence>
<keyword evidence="1" id="KW-0808">Transferase</keyword>
<dbReference type="InterPro" id="IPR050538">
    <property type="entry name" value="MAP_kinase_kinase_kinase"/>
</dbReference>
<dbReference type="PRINTS" id="PR00261">
    <property type="entry name" value="LDLRECEPTOR"/>
</dbReference>
<dbReference type="CDD" id="cd00112">
    <property type="entry name" value="LDLa"/>
    <property type="match status" value="2"/>
</dbReference>
<dbReference type="SMART" id="SM00192">
    <property type="entry name" value="LDLa"/>
    <property type="match status" value="2"/>
</dbReference>
<feature type="disulfide bond" evidence="6">
    <location>
        <begin position="94"/>
        <end position="106"/>
    </location>
</feature>
<dbReference type="AlphaFoldDB" id="A0A8S1H054"/>
<gene>
    <name evidence="11" type="ORF">CAUJ_LOCUS4631</name>
</gene>
<feature type="compositionally biased region" description="Low complexity" evidence="8">
    <location>
        <begin position="205"/>
        <end position="223"/>
    </location>
</feature>
<feature type="region of interest" description="Disordered" evidence="8">
    <location>
        <begin position="695"/>
        <end position="719"/>
    </location>
</feature>
<proteinExistence type="predicted"/>
<evidence type="ECO:0000256" key="8">
    <source>
        <dbReference type="SAM" id="MobiDB-lite"/>
    </source>
</evidence>
<keyword evidence="9" id="KW-0472">Membrane</keyword>
<evidence type="ECO:0000256" key="1">
    <source>
        <dbReference type="ARBA" id="ARBA00022679"/>
    </source>
</evidence>
<protein>
    <recommendedName>
        <fullName evidence="10">Protein kinase domain-containing protein</fullName>
    </recommendedName>
</protein>
<feature type="disulfide bond" evidence="6">
    <location>
        <begin position="113"/>
        <end position="128"/>
    </location>
</feature>
<dbReference type="OrthoDB" id="3248549at2759"/>
<dbReference type="GO" id="GO:0005524">
    <property type="term" value="F:ATP binding"/>
    <property type="evidence" value="ECO:0007669"/>
    <property type="project" value="UniProtKB-UniRule"/>
</dbReference>
<dbReference type="SUPFAM" id="SSF56112">
    <property type="entry name" value="Protein kinase-like (PK-like)"/>
    <property type="match status" value="1"/>
</dbReference>
<dbReference type="FunFam" id="1.10.510.10:FF:002502">
    <property type="entry name" value="Serine/threonine-protein kinase flr-4"/>
    <property type="match status" value="1"/>
</dbReference>
<evidence type="ECO:0000256" key="3">
    <source>
        <dbReference type="ARBA" id="ARBA00022777"/>
    </source>
</evidence>
<dbReference type="PANTHER" id="PTHR48016:SF56">
    <property type="entry name" value="MAPKK KINASE"/>
    <property type="match status" value="1"/>
</dbReference>
<dbReference type="PROSITE" id="PS00107">
    <property type="entry name" value="PROTEIN_KINASE_ATP"/>
    <property type="match status" value="1"/>
</dbReference>
<feature type="transmembrane region" description="Helical" evidence="9">
    <location>
        <begin position="823"/>
        <end position="846"/>
    </location>
</feature>
<keyword evidence="4 7" id="KW-0067">ATP-binding</keyword>
<dbReference type="EMBL" id="CAJGYM010000009">
    <property type="protein sequence ID" value="CAD6188712.1"/>
    <property type="molecule type" value="Genomic_DNA"/>
</dbReference>
<evidence type="ECO:0000259" key="10">
    <source>
        <dbReference type="PROSITE" id="PS50011"/>
    </source>
</evidence>
<dbReference type="InterPro" id="IPR036055">
    <property type="entry name" value="LDL_receptor-like_sf"/>
</dbReference>
<evidence type="ECO:0000256" key="4">
    <source>
        <dbReference type="ARBA" id="ARBA00022840"/>
    </source>
</evidence>
<dbReference type="PANTHER" id="PTHR48016">
    <property type="entry name" value="MAP KINASE KINASE KINASE SSK2-RELATED-RELATED"/>
    <property type="match status" value="1"/>
</dbReference>
<dbReference type="GO" id="GO:0004672">
    <property type="term" value="F:protein kinase activity"/>
    <property type="evidence" value="ECO:0007669"/>
    <property type="project" value="InterPro"/>
</dbReference>
<comment type="caution">
    <text evidence="6">Lacks conserved residue(s) required for the propagation of feature annotation.</text>
</comment>
<dbReference type="PROSITE" id="PS50011">
    <property type="entry name" value="PROTEIN_KINASE_DOM"/>
    <property type="match status" value="1"/>
</dbReference>
<name>A0A8S1H054_9PELO</name>
<dbReference type="Pfam" id="PF00069">
    <property type="entry name" value="Pkinase"/>
    <property type="match status" value="1"/>
</dbReference>
<evidence type="ECO:0000256" key="6">
    <source>
        <dbReference type="PROSITE-ProRule" id="PRU00124"/>
    </source>
</evidence>
<feature type="binding site" evidence="7">
    <location>
        <position position="425"/>
    </location>
    <ligand>
        <name>ATP</name>
        <dbReference type="ChEBI" id="CHEBI:30616"/>
    </ligand>
</feature>
<dbReference type="SMART" id="SM00220">
    <property type="entry name" value="S_TKc"/>
    <property type="match status" value="1"/>
</dbReference>
<dbReference type="InterPro" id="IPR002172">
    <property type="entry name" value="LDrepeatLR_classA_rpt"/>
</dbReference>
<evidence type="ECO:0000256" key="7">
    <source>
        <dbReference type="PROSITE-ProRule" id="PRU10141"/>
    </source>
</evidence>
<dbReference type="PROSITE" id="PS50068">
    <property type="entry name" value="LDLRA_2"/>
    <property type="match status" value="2"/>
</dbReference>
<keyword evidence="9" id="KW-1133">Transmembrane helix</keyword>
<keyword evidence="3" id="KW-0418">Kinase</keyword>
<feature type="transmembrane region" description="Helical" evidence="9">
    <location>
        <begin position="781"/>
        <end position="803"/>
    </location>
</feature>
<reference evidence="11" key="1">
    <citation type="submission" date="2020-10" db="EMBL/GenBank/DDBJ databases">
        <authorList>
            <person name="Kikuchi T."/>
        </authorList>
    </citation>
    <scope>NUCLEOTIDE SEQUENCE</scope>
    <source>
        <strain evidence="11">NKZ352</strain>
    </source>
</reference>
<sequence length="913" mass="102572">MARGTVQTVVMKFMRQNSPCFGNQPECEKGGSMRCIMHEWLCDGHPDCDHGEDESDCDSDSTDSFSKMIDLSKIVENTKESTQVVPLEIVEAKCLYGEFRCPEGNCIKKDEVCNGVRNCRGGSDEELCGEMFTSSRTQERVQTTNSSKIRPDDFKAETTTRDILSSGMTSTTTTRATTTTTFATTGKPESSKTITSTSSSTSLKTEISSTIPSTTTKTSITSTTEKKPLTAENSIKPEVTFTSNLLNALKSQEDSERQIVPVVAIDDSKSLKLAQVSRFEEKETKTTMEPVMAILFVTPVTLPNLVMSQKEEPSEAIAAHVIVLNNNQTGPENGRNLTKRMNESAEDRQNGKLKPVVFFKGVPIEPDKLSVQLLRWLKERVPENDPIRISDLERFKPIQELGNGRFGAVSKYLNVVSMVHETVKKVKMEMFDHWSQDSTKLSARLDVFIEEFRHLHKISLANDRIVNFLGLYSDVERFYVFTEYLPRGSVKERIMRDNLTEEVAIKYFCEALEALHYLHTLDPVVVHRDIKAANLLITISDSIKLANFGLVRDLAVDGFGMAVQSEITLDFRGTLLYVAPEVLNSDLGPGNRNAYGTPADVWALGCTFIEILLKYPPHFEYFGHVDEIQKELLGYAKEENGKCLPYTAEVLVPSSSKTVQHIVDSIFERNPKKRPNTAKLKQIVTNLLEKKDTEDFEFPSASTSSNDEEDPEAFGNESGRKVGVIGNAYTFETIENGAVRTVSGVSSNEPTAFRRFIIFLCYYLSRILYFGGILSRSVCYLLSFLTLGLGALCAFLLLSFFIVRFFRYLIGVYCDCDLMEPQYLIISGILIILLFALLFSCCMVALGEYKFRMANHTLRESRFFVSRPAQSARLCGVKVLPGKDRKLSVILEEEVPVTERRNINHDDYYYDAP</sequence>
<dbReference type="InterPro" id="IPR023415">
    <property type="entry name" value="LDLR_class-A_CS"/>
</dbReference>
<comment type="caution">
    <text evidence="11">The sequence shown here is derived from an EMBL/GenBank/DDBJ whole genome shotgun (WGS) entry which is preliminary data.</text>
</comment>
<feature type="transmembrane region" description="Helical" evidence="9">
    <location>
        <begin position="756"/>
        <end position="774"/>
    </location>
</feature>